<evidence type="ECO:0000313" key="1">
    <source>
        <dbReference type="EMBL" id="MBF9238829.1"/>
    </source>
</evidence>
<reference evidence="1 2" key="1">
    <citation type="submission" date="2020-11" db="EMBL/GenBank/DDBJ databases">
        <authorList>
            <person name="Kim M.K."/>
        </authorList>
    </citation>
    <scope>NUCLEOTIDE SEQUENCE [LARGE SCALE GENOMIC DNA]</scope>
    <source>
        <strain evidence="1 2">BT683</strain>
    </source>
</reference>
<dbReference type="Proteomes" id="UP000597617">
    <property type="component" value="Unassembled WGS sequence"/>
</dbReference>
<dbReference type="PROSITE" id="PS51257">
    <property type="entry name" value="PROKAR_LIPOPROTEIN"/>
    <property type="match status" value="1"/>
</dbReference>
<dbReference type="EMBL" id="JADQDQ010000008">
    <property type="protein sequence ID" value="MBF9238829.1"/>
    <property type="molecule type" value="Genomic_DNA"/>
</dbReference>
<sequence length="280" mass="31989">MKYWILAASLILSACTHKKEMLTEKEFAEEYLLVLKKDNPGVIYSLSPDLGITAKYKGKDYRHFPDNAYREYTLEPDSIEQVLKKFSQTAHELYQESEAVDVNYIIPVIKPTSFLNDIGQLGEASDSIKPTVVYQQYNDKLLIVFAEDKEHGIHYFTQENFQKLNISQDSAQGIALTNLERKLPNIKKTGDNGRYMVTAGGDYEASLILLNFIWSQNNFEVKGDIVVAIPNRDMLLVTGSKDKANLKWLKAEAQQSYDSGSYQVSPSLFRWNGKKFLKFE</sequence>
<protein>
    <submittedName>
        <fullName evidence="1">DUF1444 family protein</fullName>
    </submittedName>
</protein>
<accession>A0ABS0IKC5</accession>
<name>A0ABS0IKC5_9BACT</name>
<proteinExistence type="predicted"/>
<comment type="caution">
    <text evidence="1">The sequence shown here is derived from an EMBL/GenBank/DDBJ whole genome shotgun (WGS) entry which is preliminary data.</text>
</comment>
<evidence type="ECO:0000313" key="2">
    <source>
        <dbReference type="Proteomes" id="UP000597617"/>
    </source>
</evidence>
<gene>
    <name evidence="1" type="ORF">I2I05_15610</name>
</gene>
<organism evidence="1 2">
    <name type="scientific">Hymenobacter jeongseonensis</name>
    <dbReference type="NCBI Taxonomy" id="2791027"/>
    <lineage>
        <taxon>Bacteria</taxon>
        <taxon>Pseudomonadati</taxon>
        <taxon>Bacteroidota</taxon>
        <taxon>Cytophagia</taxon>
        <taxon>Cytophagales</taxon>
        <taxon>Hymenobacteraceae</taxon>
        <taxon>Hymenobacter</taxon>
    </lineage>
</organism>
<dbReference type="InterPro" id="IPR010838">
    <property type="entry name" value="DUF1444"/>
</dbReference>
<dbReference type="RefSeq" id="WP_196283192.1">
    <property type="nucleotide sequence ID" value="NZ_JADQDQ010000008.1"/>
</dbReference>
<dbReference type="Pfam" id="PF07285">
    <property type="entry name" value="DUF1444"/>
    <property type="match status" value="1"/>
</dbReference>
<keyword evidence="2" id="KW-1185">Reference proteome</keyword>